<name>A0A8S1LUF9_PARPR</name>
<sequence length="157" mass="18803">MAFNKEEQFPERYQVSFIQLMQTQIQLNKFGILHQSLLYKHQNDIHEYNCKQPEKIHQQYKKQSVYLTKDKDFLQRSPYKQIMLNLISNNSNKGFKGMDSILYLKIQAICTNEVQQILLNITMHLLIFSNISKALSKRTKLSNTRLDFNIPKYYYDQ</sequence>
<reference evidence="1" key="1">
    <citation type="submission" date="2021-01" db="EMBL/GenBank/DDBJ databases">
        <authorList>
            <consortium name="Genoscope - CEA"/>
            <person name="William W."/>
        </authorList>
    </citation>
    <scope>NUCLEOTIDE SEQUENCE</scope>
</reference>
<evidence type="ECO:0000313" key="2">
    <source>
        <dbReference type="Proteomes" id="UP000688137"/>
    </source>
</evidence>
<dbReference type="EMBL" id="CAJJDM010000046">
    <property type="protein sequence ID" value="CAD8070859.1"/>
    <property type="molecule type" value="Genomic_DNA"/>
</dbReference>
<keyword evidence="2" id="KW-1185">Reference proteome</keyword>
<dbReference type="Proteomes" id="UP000688137">
    <property type="component" value="Unassembled WGS sequence"/>
</dbReference>
<comment type="caution">
    <text evidence="1">The sequence shown here is derived from an EMBL/GenBank/DDBJ whole genome shotgun (WGS) entry which is preliminary data.</text>
</comment>
<evidence type="ECO:0000313" key="1">
    <source>
        <dbReference type="EMBL" id="CAD8070859.1"/>
    </source>
</evidence>
<dbReference type="AlphaFoldDB" id="A0A8S1LUF9"/>
<accession>A0A8S1LUF9</accession>
<gene>
    <name evidence="1" type="ORF">PPRIM_AZ9-3.1.T0460175</name>
</gene>
<organism evidence="1 2">
    <name type="scientific">Paramecium primaurelia</name>
    <dbReference type="NCBI Taxonomy" id="5886"/>
    <lineage>
        <taxon>Eukaryota</taxon>
        <taxon>Sar</taxon>
        <taxon>Alveolata</taxon>
        <taxon>Ciliophora</taxon>
        <taxon>Intramacronucleata</taxon>
        <taxon>Oligohymenophorea</taxon>
        <taxon>Peniculida</taxon>
        <taxon>Parameciidae</taxon>
        <taxon>Paramecium</taxon>
    </lineage>
</organism>
<protein>
    <submittedName>
        <fullName evidence="1">Uncharacterized protein</fullName>
    </submittedName>
</protein>
<proteinExistence type="predicted"/>